<dbReference type="PROSITE" id="PS51499">
    <property type="entry name" value="APO"/>
    <property type="match status" value="2"/>
</dbReference>
<dbReference type="InterPro" id="IPR023342">
    <property type="entry name" value="APO_dom"/>
</dbReference>
<gene>
    <name evidence="2" type="ORF">Sradi_2422000</name>
</gene>
<dbReference type="AlphaFoldDB" id="A0AAW2SIB1"/>
<organism evidence="2">
    <name type="scientific">Sesamum radiatum</name>
    <name type="common">Black benniseed</name>
    <dbReference type="NCBI Taxonomy" id="300843"/>
    <lineage>
        <taxon>Eukaryota</taxon>
        <taxon>Viridiplantae</taxon>
        <taxon>Streptophyta</taxon>
        <taxon>Embryophyta</taxon>
        <taxon>Tracheophyta</taxon>
        <taxon>Spermatophyta</taxon>
        <taxon>Magnoliopsida</taxon>
        <taxon>eudicotyledons</taxon>
        <taxon>Gunneridae</taxon>
        <taxon>Pentapetalae</taxon>
        <taxon>asterids</taxon>
        <taxon>lamiids</taxon>
        <taxon>Lamiales</taxon>
        <taxon>Pedaliaceae</taxon>
        <taxon>Sesamum</taxon>
    </lineage>
</organism>
<feature type="domain" description="APO" evidence="1">
    <location>
        <begin position="99"/>
        <end position="184"/>
    </location>
</feature>
<dbReference type="GO" id="GO:0003723">
    <property type="term" value="F:RNA binding"/>
    <property type="evidence" value="ECO:0007669"/>
    <property type="project" value="InterPro"/>
</dbReference>
<dbReference type="EMBL" id="JACGWJ010000010">
    <property type="protein sequence ID" value="KAL0391992.1"/>
    <property type="molecule type" value="Genomic_DNA"/>
</dbReference>
<name>A0AAW2SIB1_SESRA</name>
<proteinExistence type="predicted"/>
<evidence type="ECO:0000313" key="2">
    <source>
        <dbReference type="EMBL" id="KAL0391992.1"/>
    </source>
</evidence>
<dbReference type="Pfam" id="PF05634">
    <property type="entry name" value="APO_RNA-bind"/>
    <property type="match status" value="2"/>
</dbReference>
<feature type="domain" description="APO" evidence="1">
    <location>
        <begin position="241"/>
        <end position="326"/>
    </location>
</feature>
<sequence length="341" mass="39112">MGLREHKLWQNSTLILEEMFGGIRFYSTRSKPEVDLKKLRPMILKRIEERAKEYPVKGMLTVAREVLQARTALYDGSWIKELVTYVLKLSLEGDTVSRLPRYCPEVYIGEGGHLIRTCHGYRHHAKNKVHSWVKGSMNDVIVPIQTFHLQEMFQNVVKHHERFDYDRIPAVVELCLQAGADPNDQHVSSSVDTPDGLRINTADLVSLSDDDLRLVATQTLRAWETLRSGVHKLLFVYPARVCKHCSEVHVGPSGHKARMCGVFKYESWRGTHFWEKARVDDLVPPKLVWFRRRQDPPILVDKGREYYGRAPAVVDLCSKAGALVPSKYFCMMKMDGLTAPD</sequence>
<reference evidence="2" key="1">
    <citation type="submission" date="2020-06" db="EMBL/GenBank/DDBJ databases">
        <authorList>
            <person name="Li T."/>
            <person name="Hu X."/>
            <person name="Zhang T."/>
            <person name="Song X."/>
            <person name="Zhang H."/>
            <person name="Dai N."/>
            <person name="Sheng W."/>
            <person name="Hou X."/>
            <person name="Wei L."/>
        </authorList>
    </citation>
    <scope>NUCLEOTIDE SEQUENCE</scope>
    <source>
        <strain evidence="2">G02</strain>
        <tissue evidence="2">Leaf</tissue>
    </source>
</reference>
<accession>A0AAW2SIB1</accession>
<reference evidence="2" key="2">
    <citation type="journal article" date="2024" name="Plant">
        <title>Genomic evolution and insights into agronomic trait innovations of Sesamum species.</title>
        <authorList>
            <person name="Miao H."/>
            <person name="Wang L."/>
            <person name="Qu L."/>
            <person name="Liu H."/>
            <person name="Sun Y."/>
            <person name="Le M."/>
            <person name="Wang Q."/>
            <person name="Wei S."/>
            <person name="Zheng Y."/>
            <person name="Lin W."/>
            <person name="Duan Y."/>
            <person name="Cao H."/>
            <person name="Xiong S."/>
            <person name="Wang X."/>
            <person name="Wei L."/>
            <person name="Li C."/>
            <person name="Ma Q."/>
            <person name="Ju M."/>
            <person name="Zhao R."/>
            <person name="Li G."/>
            <person name="Mu C."/>
            <person name="Tian Q."/>
            <person name="Mei H."/>
            <person name="Zhang T."/>
            <person name="Gao T."/>
            <person name="Zhang H."/>
        </authorList>
    </citation>
    <scope>NUCLEOTIDE SEQUENCE</scope>
    <source>
        <strain evidence="2">G02</strain>
    </source>
</reference>
<protein>
    <submittedName>
        <fullName evidence="2">APO protein 4, mitochondrial</fullName>
    </submittedName>
</protein>
<comment type="caution">
    <text evidence="2">The sequence shown here is derived from an EMBL/GenBank/DDBJ whole genome shotgun (WGS) entry which is preliminary data.</text>
</comment>
<evidence type="ECO:0000259" key="1">
    <source>
        <dbReference type="PROSITE" id="PS51499"/>
    </source>
</evidence>